<protein>
    <recommendedName>
        <fullName evidence="4">Myb-like domain-containing protein</fullName>
    </recommendedName>
</protein>
<dbReference type="CDD" id="cd11660">
    <property type="entry name" value="SANT_TRF"/>
    <property type="match status" value="1"/>
</dbReference>
<evidence type="ECO:0000313" key="2">
    <source>
        <dbReference type="EMBL" id="ETO22203.1"/>
    </source>
</evidence>
<comment type="caution">
    <text evidence="2">The sequence shown here is derived from an EMBL/GenBank/DDBJ whole genome shotgun (WGS) entry which is preliminary data.</text>
</comment>
<evidence type="ECO:0000256" key="1">
    <source>
        <dbReference type="SAM" id="MobiDB-lite"/>
    </source>
</evidence>
<dbReference type="Gene3D" id="1.10.10.60">
    <property type="entry name" value="Homeodomain-like"/>
    <property type="match status" value="1"/>
</dbReference>
<dbReference type="Proteomes" id="UP000023152">
    <property type="component" value="Unassembled WGS sequence"/>
</dbReference>
<accession>X6N8G6</accession>
<feature type="compositionally biased region" description="Basic and acidic residues" evidence="1">
    <location>
        <begin position="207"/>
        <end position="216"/>
    </location>
</feature>
<proteinExistence type="predicted"/>
<organism evidence="2 3">
    <name type="scientific">Reticulomyxa filosa</name>
    <dbReference type="NCBI Taxonomy" id="46433"/>
    <lineage>
        <taxon>Eukaryota</taxon>
        <taxon>Sar</taxon>
        <taxon>Rhizaria</taxon>
        <taxon>Retaria</taxon>
        <taxon>Foraminifera</taxon>
        <taxon>Monothalamids</taxon>
        <taxon>Reticulomyxidae</taxon>
        <taxon>Reticulomyxa</taxon>
    </lineage>
</organism>
<dbReference type="AlphaFoldDB" id="X6N8G6"/>
<feature type="region of interest" description="Disordered" evidence="1">
    <location>
        <begin position="61"/>
        <end position="87"/>
    </location>
</feature>
<sequence length="405" mass="46392">MFVNVKKKKVKNLAGKTREELEDERLLKKYKWSDFCESMSTIGSKCLAAIQGGFRLDAPEDKGNVIDDSAAPPMSLQSDATETSKEESVWNDQYSGSLVDIELNSQAFELTPPSPQNQPSTIPEFQGNHKDDPISIAAESNQKQQSLMFVKQKRIATFFVQKRPSKGLFVNESDIVTTPLDGPLVGREGFDTIRLHSAEFVVGLERPKEERPHVDSKPSPNKTLPLKQLNNTVDENTDPKVSSLDQFFYGQPMVKSKRRRCEEQECESDQKTLEEKKYCEHPAKKRKIAQEDPVTRKQRKLFTHEETNALYKGLSKYKWDMQHIYRNIKLDPEFGPILKDKTNVQLKDRVRSLRKSKDLRLFSIFPEWGANHCIVNRSAQSRSENHNGEKDENDTTNVVIFDLSL</sequence>
<feature type="compositionally biased region" description="Polar residues" evidence="1">
    <location>
        <begin position="218"/>
        <end position="236"/>
    </location>
</feature>
<reference evidence="2 3" key="1">
    <citation type="journal article" date="2013" name="Curr. Biol.">
        <title>The Genome of the Foraminiferan Reticulomyxa filosa.</title>
        <authorList>
            <person name="Glockner G."/>
            <person name="Hulsmann N."/>
            <person name="Schleicher M."/>
            <person name="Noegel A.A."/>
            <person name="Eichinger L."/>
            <person name="Gallinger C."/>
            <person name="Pawlowski J."/>
            <person name="Sierra R."/>
            <person name="Euteneuer U."/>
            <person name="Pillet L."/>
            <person name="Moustafa A."/>
            <person name="Platzer M."/>
            <person name="Groth M."/>
            <person name="Szafranski K."/>
            <person name="Schliwa M."/>
        </authorList>
    </citation>
    <scope>NUCLEOTIDE SEQUENCE [LARGE SCALE GENOMIC DNA]</scope>
</reference>
<feature type="region of interest" description="Disordered" evidence="1">
    <location>
        <begin position="207"/>
        <end position="236"/>
    </location>
</feature>
<feature type="region of interest" description="Disordered" evidence="1">
    <location>
        <begin position="112"/>
        <end position="131"/>
    </location>
</feature>
<evidence type="ECO:0008006" key="4">
    <source>
        <dbReference type="Google" id="ProtNLM"/>
    </source>
</evidence>
<dbReference type="EMBL" id="ASPP01010945">
    <property type="protein sequence ID" value="ETO22203.1"/>
    <property type="molecule type" value="Genomic_DNA"/>
</dbReference>
<dbReference type="OrthoDB" id="608866at2759"/>
<gene>
    <name evidence="2" type="ORF">RFI_14996</name>
</gene>
<name>X6N8G6_RETFI</name>
<keyword evidence="3" id="KW-1185">Reference proteome</keyword>
<evidence type="ECO:0000313" key="3">
    <source>
        <dbReference type="Proteomes" id="UP000023152"/>
    </source>
</evidence>